<dbReference type="RefSeq" id="WP_381348709.1">
    <property type="nucleotide sequence ID" value="NZ_JBHMCY010000055.1"/>
</dbReference>
<keyword evidence="2" id="KW-1185">Reference proteome</keyword>
<dbReference type="Proteomes" id="UP001589709">
    <property type="component" value="Unassembled WGS sequence"/>
</dbReference>
<reference evidence="1 2" key="1">
    <citation type="submission" date="2024-09" db="EMBL/GenBank/DDBJ databases">
        <authorList>
            <person name="Sun Q."/>
            <person name="Mori K."/>
        </authorList>
    </citation>
    <scope>NUCLEOTIDE SEQUENCE [LARGE SCALE GENOMIC DNA]</scope>
    <source>
        <strain evidence="1 2">JCM 6917</strain>
    </source>
</reference>
<gene>
    <name evidence="1" type="ORF">ACFF45_25065</name>
</gene>
<dbReference type="EMBL" id="JBHMCY010000055">
    <property type="protein sequence ID" value="MFB9465889.1"/>
    <property type="molecule type" value="Genomic_DNA"/>
</dbReference>
<evidence type="ECO:0008006" key="3">
    <source>
        <dbReference type="Google" id="ProtNLM"/>
    </source>
</evidence>
<evidence type="ECO:0000313" key="1">
    <source>
        <dbReference type="EMBL" id="MFB9465889.1"/>
    </source>
</evidence>
<name>A0ABV5N6J0_9ACTN</name>
<protein>
    <recommendedName>
        <fullName evidence="3">SMI1/KNR4 family protein</fullName>
    </recommendedName>
</protein>
<proteinExistence type="predicted"/>
<sequence>MDTSYSPVAELNALKELQDELGFGNYADGFGLFAYGDTSWVDTWSQAPEFAARLVPFARANASGSFYALWRLDDRTDLATLPVVVFGDEGGMHVVARDLRELFRLLGFDAEIRVFWDCAYFYREPGERHTDGHSAYAAWLDRRFGLLPADAPDALVAAAQEELGRRFEDWAEPWLAG</sequence>
<comment type="caution">
    <text evidence="1">The sequence shown here is derived from an EMBL/GenBank/DDBJ whole genome shotgun (WGS) entry which is preliminary data.</text>
</comment>
<accession>A0ABV5N6J0</accession>
<organism evidence="1 2">
    <name type="scientific">Streptomyces cinereospinus</name>
    <dbReference type="NCBI Taxonomy" id="285561"/>
    <lineage>
        <taxon>Bacteria</taxon>
        <taxon>Bacillati</taxon>
        <taxon>Actinomycetota</taxon>
        <taxon>Actinomycetes</taxon>
        <taxon>Kitasatosporales</taxon>
        <taxon>Streptomycetaceae</taxon>
        <taxon>Streptomyces</taxon>
    </lineage>
</organism>
<evidence type="ECO:0000313" key="2">
    <source>
        <dbReference type="Proteomes" id="UP001589709"/>
    </source>
</evidence>